<feature type="region of interest" description="Disordered" evidence="2">
    <location>
        <begin position="299"/>
        <end position="321"/>
    </location>
</feature>
<sequence length="394" mass="43677">MAADMGLANNAESGRPVYQPVAPLLNRIVYGTKISTLQQWYFQKAGFEAWKSYFWPPAQRPDIIKQYDCRKALPVRIFFPSNYNYDQASPQSLPTLVTIHGGGFCIGVPDDDDAWNRTFADLNGVLVVALHYWKAPWAPWPRALHDLEALYLAVVDDASLPIDRGRIALAGFSAGGNLTLCLSQMPSVRDHATAAPGAIVPIYPPTDFVTPTAEKHDRRPYKVGAGLPGIRGERRDFVLEFADVFDWSYIPYGTNLRDTLISPLYAGRADFPANVCLVAAELDYLAYEAWELACKLAGKGRPPATRVGRDETAAAAASGRQQQELELRDERFSWEAEDARGSVKWLLVPDVIHAFDLHEMGAAVSDPATVRDGNAKAVKVMEVIGDWLRRTAWK</sequence>
<dbReference type="InterPro" id="IPR050300">
    <property type="entry name" value="GDXG_lipolytic_enzyme"/>
</dbReference>
<evidence type="ECO:0000313" key="5">
    <source>
        <dbReference type="Proteomes" id="UP000310108"/>
    </source>
</evidence>
<dbReference type="PANTHER" id="PTHR48081:SF8">
    <property type="entry name" value="ALPHA_BETA HYDROLASE FOLD-3 DOMAIN-CONTAINING PROTEIN-RELATED"/>
    <property type="match status" value="1"/>
</dbReference>
<dbReference type="AlphaFoldDB" id="A0A4U6XDU0"/>
<dbReference type="InterPro" id="IPR029058">
    <property type="entry name" value="AB_hydrolase_fold"/>
</dbReference>
<keyword evidence="1 4" id="KW-0378">Hydrolase</keyword>
<protein>
    <submittedName>
        <fullName evidence="4">Acetyl-hydrolase</fullName>
    </submittedName>
</protein>
<evidence type="ECO:0000256" key="1">
    <source>
        <dbReference type="ARBA" id="ARBA00022801"/>
    </source>
</evidence>
<evidence type="ECO:0000256" key="2">
    <source>
        <dbReference type="SAM" id="MobiDB-lite"/>
    </source>
</evidence>
<dbReference type="GO" id="GO:0016787">
    <property type="term" value="F:hydrolase activity"/>
    <property type="evidence" value="ECO:0007669"/>
    <property type="project" value="UniProtKB-KW"/>
</dbReference>
<organism evidence="4 5">
    <name type="scientific">Colletotrichum tanaceti</name>
    <dbReference type="NCBI Taxonomy" id="1306861"/>
    <lineage>
        <taxon>Eukaryota</taxon>
        <taxon>Fungi</taxon>
        <taxon>Dikarya</taxon>
        <taxon>Ascomycota</taxon>
        <taxon>Pezizomycotina</taxon>
        <taxon>Sordariomycetes</taxon>
        <taxon>Hypocreomycetidae</taxon>
        <taxon>Glomerellales</taxon>
        <taxon>Glomerellaceae</taxon>
        <taxon>Colletotrichum</taxon>
        <taxon>Colletotrichum destructivum species complex</taxon>
    </lineage>
</organism>
<name>A0A4U6XDU0_9PEZI</name>
<dbReference type="Proteomes" id="UP000310108">
    <property type="component" value="Unassembled WGS sequence"/>
</dbReference>
<dbReference type="SUPFAM" id="SSF53474">
    <property type="entry name" value="alpha/beta-Hydrolases"/>
    <property type="match status" value="1"/>
</dbReference>
<proteinExistence type="predicted"/>
<gene>
    <name evidence="4" type="primary">bah</name>
    <name evidence="4" type="ORF">CTA1_2847</name>
</gene>
<dbReference type="Gene3D" id="3.40.50.1820">
    <property type="entry name" value="alpha/beta hydrolase"/>
    <property type="match status" value="1"/>
</dbReference>
<accession>A0A4U6XDU0</accession>
<dbReference type="STRING" id="1306861.A0A4U6XDU0"/>
<dbReference type="Pfam" id="PF07859">
    <property type="entry name" value="Abhydrolase_3"/>
    <property type="match status" value="1"/>
</dbReference>
<dbReference type="EMBL" id="PJEX01000161">
    <property type="protein sequence ID" value="TKW53951.1"/>
    <property type="molecule type" value="Genomic_DNA"/>
</dbReference>
<comment type="caution">
    <text evidence="4">The sequence shown here is derived from an EMBL/GenBank/DDBJ whole genome shotgun (WGS) entry which is preliminary data.</text>
</comment>
<reference evidence="4 5" key="1">
    <citation type="journal article" date="2019" name="PLoS ONE">
        <title>Comparative genome analysis indicates high evolutionary potential of pathogenicity genes in Colletotrichum tanaceti.</title>
        <authorList>
            <person name="Lelwala R.V."/>
            <person name="Korhonen P.K."/>
            <person name="Young N.D."/>
            <person name="Scott J.B."/>
            <person name="Ades P.A."/>
            <person name="Gasser R.B."/>
            <person name="Taylor P.W.J."/>
        </authorList>
    </citation>
    <scope>NUCLEOTIDE SEQUENCE [LARGE SCALE GENOMIC DNA]</scope>
    <source>
        <strain evidence="4">BRIP57314</strain>
    </source>
</reference>
<feature type="domain" description="Alpha/beta hydrolase fold-3" evidence="3">
    <location>
        <begin position="96"/>
        <end position="305"/>
    </location>
</feature>
<keyword evidence="5" id="KW-1185">Reference proteome</keyword>
<evidence type="ECO:0000259" key="3">
    <source>
        <dbReference type="Pfam" id="PF07859"/>
    </source>
</evidence>
<evidence type="ECO:0000313" key="4">
    <source>
        <dbReference type="EMBL" id="TKW53951.1"/>
    </source>
</evidence>
<dbReference type="PANTHER" id="PTHR48081">
    <property type="entry name" value="AB HYDROLASE SUPERFAMILY PROTEIN C4A8.06C"/>
    <property type="match status" value="1"/>
</dbReference>
<dbReference type="InterPro" id="IPR013094">
    <property type="entry name" value="AB_hydrolase_3"/>
</dbReference>